<feature type="compositionally biased region" description="Basic and acidic residues" evidence="1">
    <location>
        <begin position="1"/>
        <end position="13"/>
    </location>
</feature>
<dbReference type="EMBL" id="KE524991">
    <property type="protein sequence ID" value="KFB39606.1"/>
    <property type="molecule type" value="Genomic_DNA"/>
</dbReference>
<dbReference type="VEuPathDB" id="VectorBase:ASIC007045"/>
<reference evidence="3" key="2">
    <citation type="submission" date="2020-05" db="UniProtKB">
        <authorList>
            <consortium name="EnsemblMetazoa"/>
        </authorList>
    </citation>
    <scope>IDENTIFICATION</scope>
</reference>
<organism evidence="2">
    <name type="scientific">Anopheles sinensis</name>
    <name type="common">Mosquito</name>
    <dbReference type="NCBI Taxonomy" id="74873"/>
    <lineage>
        <taxon>Eukaryota</taxon>
        <taxon>Metazoa</taxon>
        <taxon>Ecdysozoa</taxon>
        <taxon>Arthropoda</taxon>
        <taxon>Hexapoda</taxon>
        <taxon>Insecta</taxon>
        <taxon>Pterygota</taxon>
        <taxon>Neoptera</taxon>
        <taxon>Endopterygota</taxon>
        <taxon>Diptera</taxon>
        <taxon>Nematocera</taxon>
        <taxon>Culicoidea</taxon>
        <taxon>Culicidae</taxon>
        <taxon>Anophelinae</taxon>
        <taxon>Anopheles</taxon>
    </lineage>
</organism>
<dbReference type="EnsemblMetazoa" id="ASIC007045-RA">
    <property type="protein sequence ID" value="ASIC007045-PA"/>
    <property type="gene ID" value="ASIC007045"/>
</dbReference>
<feature type="region of interest" description="Disordered" evidence="1">
    <location>
        <begin position="1"/>
        <end position="35"/>
    </location>
</feature>
<proteinExistence type="predicted"/>
<accession>A0A084VNR2</accession>
<dbReference type="EMBL" id="ATLV01014844">
    <property type="status" value="NOT_ANNOTATED_CDS"/>
    <property type="molecule type" value="Genomic_DNA"/>
</dbReference>
<evidence type="ECO:0000313" key="2">
    <source>
        <dbReference type="EMBL" id="KFB39606.1"/>
    </source>
</evidence>
<dbReference type="Proteomes" id="UP000030765">
    <property type="component" value="Unassembled WGS sequence"/>
</dbReference>
<sequence>MPPEGGSHREPGRSPRLGTSTPKTDNRPAGGSSIYATLPKVDENAQEAFYQHAGLKGMLN</sequence>
<evidence type="ECO:0000313" key="3">
    <source>
        <dbReference type="EnsemblMetazoa" id="ASIC007045-PA"/>
    </source>
</evidence>
<keyword evidence="4" id="KW-1185">Reference proteome</keyword>
<reference evidence="2 4" key="1">
    <citation type="journal article" date="2014" name="BMC Genomics">
        <title>Genome sequence of Anopheles sinensis provides insight into genetics basis of mosquito competence for malaria parasites.</title>
        <authorList>
            <person name="Zhou D."/>
            <person name="Zhang D."/>
            <person name="Ding G."/>
            <person name="Shi L."/>
            <person name="Hou Q."/>
            <person name="Ye Y."/>
            <person name="Xu Y."/>
            <person name="Zhou H."/>
            <person name="Xiong C."/>
            <person name="Li S."/>
            <person name="Yu J."/>
            <person name="Hong S."/>
            <person name="Yu X."/>
            <person name="Zou P."/>
            <person name="Chen C."/>
            <person name="Chang X."/>
            <person name="Wang W."/>
            <person name="Lv Y."/>
            <person name="Sun Y."/>
            <person name="Ma L."/>
            <person name="Shen B."/>
            <person name="Zhu C."/>
        </authorList>
    </citation>
    <scope>NUCLEOTIDE SEQUENCE [LARGE SCALE GENOMIC DNA]</scope>
</reference>
<evidence type="ECO:0000313" key="4">
    <source>
        <dbReference type="Proteomes" id="UP000030765"/>
    </source>
</evidence>
<evidence type="ECO:0000256" key="1">
    <source>
        <dbReference type="SAM" id="MobiDB-lite"/>
    </source>
</evidence>
<gene>
    <name evidence="2" type="ORF">ZHAS_00007045</name>
</gene>
<dbReference type="AlphaFoldDB" id="A0A084VNR2"/>
<name>A0A084VNR2_ANOSI</name>
<protein>
    <submittedName>
        <fullName evidence="2 3">Uncharacterized protein</fullName>
    </submittedName>
</protein>